<dbReference type="GO" id="GO:0008270">
    <property type="term" value="F:zinc ion binding"/>
    <property type="evidence" value="ECO:0007669"/>
    <property type="project" value="UniProtKB-KW"/>
</dbReference>
<dbReference type="GO" id="GO:0006283">
    <property type="term" value="P:transcription-coupled nucleotide-excision repair"/>
    <property type="evidence" value="ECO:0007669"/>
    <property type="project" value="TreeGrafter"/>
</dbReference>
<dbReference type="GO" id="GO:0006367">
    <property type="term" value="P:transcription initiation at RNA polymerase II promoter"/>
    <property type="evidence" value="ECO:0007669"/>
    <property type="project" value="TreeGrafter"/>
</dbReference>
<dbReference type="SUPFAM" id="SSF57783">
    <property type="entry name" value="Zinc beta-ribbon"/>
    <property type="match status" value="2"/>
</dbReference>
<feature type="binding site" evidence="9">
    <location>
        <position position="103"/>
    </location>
    <ligand>
        <name>Zn(2+)</name>
        <dbReference type="ChEBI" id="CHEBI:29105"/>
        <label>2</label>
    </ligand>
</feature>
<keyword evidence="2 8" id="KW-0240">DNA-directed RNA polymerase</keyword>
<evidence type="ECO:0000256" key="7">
    <source>
        <dbReference type="ARBA" id="ARBA00023242"/>
    </source>
</evidence>
<evidence type="ECO:0000313" key="13">
    <source>
        <dbReference type="EMBL" id="KAJ4829152.1"/>
    </source>
</evidence>
<evidence type="ECO:0000256" key="4">
    <source>
        <dbReference type="ARBA" id="ARBA00022771"/>
    </source>
</evidence>
<keyword evidence="4 10" id="KW-0863">Zinc-finger</keyword>
<gene>
    <name evidence="13" type="primary">NRPB9B</name>
    <name evidence="13" type="ORF">Tsubulata_038355</name>
</gene>
<feature type="binding site" evidence="9">
    <location>
        <position position="10"/>
    </location>
    <ligand>
        <name>Zn(2+)</name>
        <dbReference type="ChEBI" id="CHEBI:29105"/>
        <label>1</label>
    </ligand>
</feature>
<evidence type="ECO:0000256" key="6">
    <source>
        <dbReference type="ARBA" id="ARBA00023163"/>
    </source>
</evidence>
<evidence type="ECO:0000256" key="5">
    <source>
        <dbReference type="ARBA" id="ARBA00022833"/>
    </source>
</evidence>
<evidence type="ECO:0000256" key="10">
    <source>
        <dbReference type="PIRSR" id="PIRSR005586-2"/>
    </source>
</evidence>
<feature type="binding site" evidence="9">
    <location>
        <position position="79"/>
    </location>
    <ligand>
        <name>Zn(2+)</name>
        <dbReference type="ChEBI" id="CHEBI:29105"/>
        <label>2</label>
    </ligand>
</feature>
<evidence type="ECO:0000313" key="14">
    <source>
        <dbReference type="Proteomes" id="UP001141552"/>
    </source>
</evidence>
<dbReference type="GO" id="GO:0001193">
    <property type="term" value="P:maintenance of transcriptional fidelity during transcription elongation by RNA polymerase II"/>
    <property type="evidence" value="ECO:0007669"/>
    <property type="project" value="TreeGrafter"/>
</dbReference>
<evidence type="ECO:0000259" key="12">
    <source>
        <dbReference type="PROSITE" id="PS51133"/>
    </source>
</evidence>
<keyword evidence="6 8" id="KW-0804">Transcription</keyword>
<dbReference type="CDD" id="cd10508">
    <property type="entry name" value="Zn-ribbon_RPB9"/>
    <property type="match status" value="1"/>
</dbReference>
<feature type="binding site" evidence="9">
    <location>
        <position position="32"/>
    </location>
    <ligand>
        <name>Zn(2+)</name>
        <dbReference type="ChEBI" id="CHEBI:29105"/>
        <label>1</label>
    </ligand>
</feature>
<dbReference type="Proteomes" id="UP001141552">
    <property type="component" value="Unassembled WGS sequence"/>
</dbReference>
<accession>A0A9Q0FD54</accession>
<evidence type="ECO:0000256" key="2">
    <source>
        <dbReference type="ARBA" id="ARBA00022478"/>
    </source>
</evidence>
<keyword evidence="14" id="KW-1185">Reference proteome</keyword>
<comment type="caution">
    <text evidence="13">The sequence shown here is derived from an EMBL/GenBank/DDBJ whole genome shotgun (WGS) entry which is preliminary data.</text>
</comment>
<comment type="subcellular location">
    <subcellularLocation>
        <location evidence="1">Nucleus</location>
        <location evidence="1">Nucleolus</location>
    </subcellularLocation>
</comment>
<dbReference type="Pfam" id="PF02150">
    <property type="entry name" value="Zn_ribbon_RPB9"/>
    <property type="match status" value="1"/>
</dbReference>
<feature type="binding site" evidence="9">
    <location>
        <position position="29"/>
    </location>
    <ligand>
        <name>Zn(2+)</name>
        <dbReference type="ChEBI" id="CHEBI:29105"/>
        <label>1</label>
    </ligand>
</feature>
<keyword evidence="7 8" id="KW-0539">Nucleus</keyword>
<dbReference type="PANTHER" id="PTHR11239">
    <property type="entry name" value="DNA-DIRECTED RNA POLYMERASE"/>
    <property type="match status" value="1"/>
</dbReference>
<evidence type="ECO:0000256" key="8">
    <source>
        <dbReference type="PIRNR" id="PIRNR005586"/>
    </source>
</evidence>
<evidence type="ECO:0000256" key="3">
    <source>
        <dbReference type="ARBA" id="ARBA00022723"/>
    </source>
</evidence>
<dbReference type="SMART" id="SM00661">
    <property type="entry name" value="RPOL9"/>
    <property type="match status" value="1"/>
</dbReference>
<dbReference type="AlphaFoldDB" id="A0A9Q0FD54"/>
<dbReference type="Gene3D" id="2.20.25.10">
    <property type="match status" value="2"/>
</dbReference>
<feature type="binding site" evidence="9">
    <location>
        <position position="7"/>
    </location>
    <ligand>
        <name>Zn(2+)</name>
        <dbReference type="ChEBI" id="CHEBI:29105"/>
        <label>1</label>
    </ligand>
</feature>
<dbReference type="PANTHER" id="PTHR11239:SF1">
    <property type="entry name" value="DNA-DIRECTED RNA POLYMERASE II SUBUNIT RPB9"/>
    <property type="match status" value="1"/>
</dbReference>
<dbReference type="GO" id="GO:0003899">
    <property type="term" value="F:DNA-directed RNA polymerase activity"/>
    <property type="evidence" value="ECO:0007669"/>
    <property type="project" value="InterPro"/>
</dbReference>
<reference evidence="13" key="1">
    <citation type="submission" date="2022-02" db="EMBL/GenBank/DDBJ databases">
        <authorList>
            <person name="Henning P.M."/>
            <person name="McCubbin A.G."/>
            <person name="Shore J.S."/>
        </authorList>
    </citation>
    <scope>NUCLEOTIDE SEQUENCE</scope>
    <source>
        <strain evidence="13">F60SS</strain>
        <tissue evidence="13">Leaves</tissue>
    </source>
</reference>
<dbReference type="PIRSF" id="PIRSF005586">
    <property type="entry name" value="RNApol_RpoM"/>
    <property type="match status" value="1"/>
</dbReference>
<dbReference type="InterPro" id="IPR012164">
    <property type="entry name" value="Rpa12/Rpb9/Rpc10/TFS"/>
</dbReference>
<comment type="similarity">
    <text evidence="8 11">Belongs to the archaeal rpoM/eukaryotic RPA12/RPB9/RPC11 RNA polymerase family.</text>
</comment>
<evidence type="ECO:0000256" key="9">
    <source>
        <dbReference type="PIRSR" id="PIRSR005586-1"/>
    </source>
</evidence>
<dbReference type="InterPro" id="IPR001222">
    <property type="entry name" value="Znf_TFIIS"/>
</dbReference>
<dbReference type="OrthoDB" id="282270at2759"/>
<dbReference type="EMBL" id="JAKUCV010005984">
    <property type="protein sequence ID" value="KAJ4829152.1"/>
    <property type="molecule type" value="Genomic_DNA"/>
</dbReference>
<comment type="function">
    <text evidence="8">DNA-dependent RNA polymerase catalyzes the transcription of DNA into RNA using the four ribonucleoside triphosphates as substrates.</text>
</comment>
<reference evidence="13" key="2">
    <citation type="journal article" date="2023" name="Plants (Basel)">
        <title>Annotation of the Turnera subulata (Passifloraceae) Draft Genome Reveals the S-Locus Evolved after the Divergence of Turneroideae from Passifloroideae in a Stepwise Manner.</title>
        <authorList>
            <person name="Henning P.M."/>
            <person name="Roalson E.H."/>
            <person name="Mir W."/>
            <person name="McCubbin A.G."/>
            <person name="Shore J.S."/>
        </authorList>
    </citation>
    <scope>NUCLEOTIDE SEQUENCE</scope>
    <source>
        <strain evidence="13">F60SS</strain>
    </source>
</reference>
<dbReference type="GO" id="GO:0003676">
    <property type="term" value="F:nucleic acid binding"/>
    <property type="evidence" value="ECO:0007669"/>
    <property type="project" value="InterPro"/>
</dbReference>
<dbReference type="InterPro" id="IPR034012">
    <property type="entry name" value="Zn_ribbon_RPB9_C"/>
</dbReference>
<dbReference type="Pfam" id="PF01096">
    <property type="entry name" value="Zn_ribbon_TFIIS"/>
    <property type="match status" value="1"/>
</dbReference>
<dbReference type="FunFam" id="2.20.25.10:FF:000004">
    <property type="entry name" value="DNA-directed RNA polymerase subunit"/>
    <property type="match status" value="1"/>
</dbReference>
<name>A0A9Q0FD54_9ROSI</name>
<dbReference type="GO" id="GO:0005730">
    <property type="term" value="C:nucleolus"/>
    <property type="evidence" value="ECO:0007669"/>
    <property type="project" value="UniProtKB-SubCell"/>
</dbReference>
<feature type="domain" description="TFIIS-type" evidence="12">
    <location>
        <begin position="72"/>
        <end position="113"/>
    </location>
</feature>
<keyword evidence="5 9" id="KW-0862">Zinc</keyword>
<proteinExistence type="inferred from homology"/>
<feature type="zinc finger region" description="C4-type" evidence="10">
    <location>
        <begin position="7"/>
        <end position="32"/>
    </location>
</feature>
<sequence>MSTMKFCRMCDNILYPKEDKEQKILIYACHYCYYEELAVNNCVYYAEVHQSAAKRNRALRDVTADPTLPRTESVQCAKCSHGEAVFFQATSRGEEGVTLNFVCCNPTCLHRWTD</sequence>
<evidence type="ECO:0000256" key="1">
    <source>
        <dbReference type="ARBA" id="ARBA00004604"/>
    </source>
</evidence>
<evidence type="ECO:0000256" key="11">
    <source>
        <dbReference type="RuleBase" id="RU003474"/>
    </source>
</evidence>
<feature type="binding site" evidence="9">
    <location>
        <position position="76"/>
    </location>
    <ligand>
        <name>Zn(2+)</name>
        <dbReference type="ChEBI" id="CHEBI:29105"/>
        <label>2</label>
    </ligand>
</feature>
<dbReference type="InterPro" id="IPR001529">
    <property type="entry name" value="Zn_ribbon_RPB9"/>
</dbReference>
<dbReference type="PROSITE" id="PS51133">
    <property type="entry name" value="ZF_TFIIS_2"/>
    <property type="match status" value="1"/>
</dbReference>
<dbReference type="SMART" id="SM00440">
    <property type="entry name" value="ZnF_C2C2"/>
    <property type="match status" value="1"/>
</dbReference>
<dbReference type="GO" id="GO:0005665">
    <property type="term" value="C:RNA polymerase II, core complex"/>
    <property type="evidence" value="ECO:0007669"/>
    <property type="project" value="TreeGrafter"/>
</dbReference>
<organism evidence="13 14">
    <name type="scientific">Turnera subulata</name>
    <dbReference type="NCBI Taxonomy" id="218843"/>
    <lineage>
        <taxon>Eukaryota</taxon>
        <taxon>Viridiplantae</taxon>
        <taxon>Streptophyta</taxon>
        <taxon>Embryophyta</taxon>
        <taxon>Tracheophyta</taxon>
        <taxon>Spermatophyta</taxon>
        <taxon>Magnoliopsida</taxon>
        <taxon>eudicotyledons</taxon>
        <taxon>Gunneridae</taxon>
        <taxon>Pentapetalae</taxon>
        <taxon>rosids</taxon>
        <taxon>fabids</taxon>
        <taxon>Malpighiales</taxon>
        <taxon>Passifloraceae</taxon>
        <taxon>Turnera</taxon>
    </lineage>
</organism>
<protein>
    <recommendedName>
        <fullName evidence="8">DNA-directed RNA polymerase subunit</fullName>
    </recommendedName>
</protein>
<keyword evidence="3 9" id="KW-0479">Metal-binding</keyword>
<feature type="binding site" evidence="9">
    <location>
        <position position="108"/>
    </location>
    <ligand>
        <name>Zn(2+)</name>
        <dbReference type="ChEBI" id="CHEBI:29105"/>
        <label>2</label>
    </ligand>
</feature>